<protein>
    <submittedName>
        <fullName evidence="2">Alkaline phosphatase family protein</fullName>
    </submittedName>
</protein>
<evidence type="ECO:0000313" key="2">
    <source>
        <dbReference type="EMBL" id="MCA9726363.1"/>
    </source>
</evidence>
<proteinExistence type="predicted"/>
<dbReference type="EMBL" id="JAGQHR010000023">
    <property type="protein sequence ID" value="MCA9726363.1"/>
    <property type="molecule type" value="Genomic_DNA"/>
</dbReference>
<evidence type="ECO:0000313" key="3">
    <source>
        <dbReference type="Proteomes" id="UP000697710"/>
    </source>
</evidence>
<gene>
    <name evidence="2" type="ORF">KC729_01690</name>
</gene>
<dbReference type="GO" id="GO:0016787">
    <property type="term" value="F:hydrolase activity"/>
    <property type="evidence" value="ECO:0007669"/>
    <property type="project" value="UniProtKB-ARBA"/>
</dbReference>
<sequence>MPLQRSRRVPARWRLHALLALCSLCAVMTLVQCGSKEHPRLFVLGLDGATWDLIGPWIDQGELPNLKALRDQSAWGTLNSVVPCLSPPAWTTAITGVNPGRHNIFDFQRRLPESSAVVTETAHSRRSPPIWNMLHGRGLNMGIVNVPMTDPPDEVDGFMVAGFPHLDNINYAYPKSIQAELDSTGYLTDQMGMTLPVGEEEEKYQELWDTQEKRFEFVKRAYAREQYDFFWVVFTGTDRVQHEFWQFDDPQSPKYTEEKAQALGGSMLKFWRRTDELLGELLAEIPPDTWLLVVSDHGFGPIHRELRVGNYLRDPAHGFAEDEVQDIFSLDKSDGARLYVREAGRDPGATRNSAQRAALDQKMVDSFEDLEDPENGHRMFEAIYPRDRVFVGKFAERGPDLTLLPERTYYVSMGDVDEGYQLPWCGDIQTTLSGWHLMNGVFMLRGPAVKPGHVQRSYSLLDVVPTAMYVLEQTMAEDLEGEVMNDCLSESYLQRNQKKVEGRLNEEDRPMSPEEIDRLKNLPYVGK</sequence>
<feature type="compositionally biased region" description="Basic and acidic residues" evidence="1">
    <location>
        <begin position="499"/>
        <end position="520"/>
    </location>
</feature>
<organism evidence="2 3">
    <name type="scientific">Eiseniibacteriota bacterium</name>
    <dbReference type="NCBI Taxonomy" id="2212470"/>
    <lineage>
        <taxon>Bacteria</taxon>
        <taxon>Candidatus Eiseniibacteriota</taxon>
    </lineage>
</organism>
<feature type="region of interest" description="Disordered" evidence="1">
    <location>
        <begin position="499"/>
        <end position="527"/>
    </location>
</feature>
<accession>A0A956LW00</accession>
<dbReference type="Pfam" id="PF01663">
    <property type="entry name" value="Phosphodiest"/>
    <property type="match status" value="1"/>
</dbReference>
<dbReference type="SUPFAM" id="SSF53649">
    <property type="entry name" value="Alkaline phosphatase-like"/>
    <property type="match status" value="1"/>
</dbReference>
<name>A0A956LW00_UNCEI</name>
<dbReference type="Gene3D" id="3.40.720.10">
    <property type="entry name" value="Alkaline Phosphatase, subunit A"/>
    <property type="match status" value="1"/>
</dbReference>
<dbReference type="InterPro" id="IPR002591">
    <property type="entry name" value="Phosphodiest/P_Trfase"/>
</dbReference>
<dbReference type="AlphaFoldDB" id="A0A956LW00"/>
<comment type="caution">
    <text evidence="2">The sequence shown here is derived from an EMBL/GenBank/DDBJ whole genome shotgun (WGS) entry which is preliminary data.</text>
</comment>
<evidence type="ECO:0000256" key="1">
    <source>
        <dbReference type="SAM" id="MobiDB-lite"/>
    </source>
</evidence>
<reference evidence="2" key="1">
    <citation type="submission" date="2020-04" db="EMBL/GenBank/DDBJ databases">
        <authorList>
            <person name="Zhang T."/>
        </authorList>
    </citation>
    <scope>NUCLEOTIDE SEQUENCE</scope>
    <source>
        <strain evidence="2">HKST-UBA01</strain>
    </source>
</reference>
<dbReference type="Proteomes" id="UP000697710">
    <property type="component" value="Unassembled WGS sequence"/>
</dbReference>
<dbReference type="InterPro" id="IPR017850">
    <property type="entry name" value="Alkaline_phosphatase_core_sf"/>
</dbReference>
<dbReference type="PANTHER" id="PTHR10151:SF120">
    <property type="entry name" value="BIS(5'-ADENOSYL)-TRIPHOSPHATASE"/>
    <property type="match status" value="1"/>
</dbReference>
<reference evidence="2" key="2">
    <citation type="journal article" date="2021" name="Microbiome">
        <title>Successional dynamics and alternative stable states in a saline activated sludge microbial community over 9 years.</title>
        <authorList>
            <person name="Wang Y."/>
            <person name="Ye J."/>
            <person name="Ju F."/>
            <person name="Liu L."/>
            <person name="Boyd J.A."/>
            <person name="Deng Y."/>
            <person name="Parks D.H."/>
            <person name="Jiang X."/>
            <person name="Yin X."/>
            <person name="Woodcroft B.J."/>
            <person name="Tyson G.W."/>
            <person name="Hugenholtz P."/>
            <person name="Polz M.F."/>
            <person name="Zhang T."/>
        </authorList>
    </citation>
    <scope>NUCLEOTIDE SEQUENCE</scope>
    <source>
        <strain evidence="2">HKST-UBA01</strain>
    </source>
</reference>
<dbReference type="PANTHER" id="PTHR10151">
    <property type="entry name" value="ECTONUCLEOTIDE PYROPHOSPHATASE/PHOSPHODIESTERASE"/>
    <property type="match status" value="1"/>
</dbReference>